<accession>A0A2P6NVE5</accession>
<dbReference type="InterPro" id="IPR001841">
    <property type="entry name" value="Znf_RING"/>
</dbReference>
<evidence type="ECO:0000259" key="6">
    <source>
        <dbReference type="PROSITE" id="PS50089"/>
    </source>
</evidence>
<keyword evidence="7" id="KW-0808">Transferase</keyword>
<dbReference type="InParanoid" id="A0A2P6NVE5"/>
<dbReference type="PROSITE" id="PS50088">
    <property type="entry name" value="ANK_REPEAT"/>
    <property type="match status" value="2"/>
</dbReference>
<dbReference type="InterPro" id="IPR051573">
    <property type="entry name" value="Ankyrin-SOCS_box_domain"/>
</dbReference>
<evidence type="ECO:0000256" key="1">
    <source>
        <dbReference type="ARBA" id="ARBA00005949"/>
    </source>
</evidence>
<dbReference type="Pfam" id="PF12796">
    <property type="entry name" value="Ank_2"/>
    <property type="match status" value="1"/>
</dbReference>
<dbReference type="GO" id="GO:0008270">
    <property type="term" value="F:zinc ion binding"/>
    <property type="evidence" value="ECO:0007669"/>
    <property type="project" value="UniProtKB-KW"/>
</dbReference>
<evidence type="ECO:0000256" key="3">
    <source>
        <dbReference type="ARBA" id="ARBA00023043"/>
    </source>
</evidence>
<proteinExistence type="inferred from homology"/>
<feature type="repeat" description="ANK" evidence="4">
    <location>
        <begin position="70"/>
        <end position="102"/>
    </location>
</feature>
<dbReference type="GO" id="GO:0016567">
    <property type="term" value="P:protein ubiquitination"/>
    <property type="evidence" value="ECO:0007669"/>
    <property type="project" value="TreeGrafter"/>
</dbReference>
<keyword evidence="2" id="KW-0677">Repeat</keyword>
<comment type="similarity">
    <text evidence="1">Belongs to the ankyrin SOCS box (ASB) family.</text>
</comment>
<dbReference type="PROSITE" id="PS50297">
    <property type="entry name" value="ANK_REP_REGION"/>
    <property type="match status" value="2"/>
</dbReference>
<dbReference type="Proteomes" id="UP000241769">
    <property type="component" value="Unassembled WGS sequence"/>
</dbReference>
<evidence type="ECO:0000313" key="8">
    <source>
        <dbReference type="Proteomes" id="UP000241769"/>
    </source>
</evidence>
<dbReference type="InterPro" id="IPR036770">
    <property type="entry name" value="Ankyrin_rpt-contain_sf"/>
</dbReference>
<keyword evidence="7" id="KW-0723">Serine/threonine-protein kinase</keyword>
<dbReference type="Gene3D" id="1.25.40.20">
    <property type="entry name" value="Ankyrin repeat-containing domain"/>
    <property type="match status" value="1"/>
</dbReference>
<keyword evidence="8" id="KW-1185">Reference proteome</keyword>
<dbReference type="AlphaFoldDB" id="A0A2P6NVE5"/>
<dbReference type="SMART" id="SM00184">
    <property type="entry name" value="RING"/>
    <property type="match status" value="1"/>
</dbReference>
<evidence type="ECO:0000256" key="4">
    <source>
        <dbReference type="PROSITE-ProRule" id="PRU00023"/>
    </source>
</evidence>
<gene>
    <name evidence="7" type="ORF">PROFUN_02681</name>
</gene>
<dbReference type="InterPro" id="IPR002110">
    <property type="entry name" value="Ankyrin_rpt"/>
</dbReference>
<dbReference type="PANTHER" id="PTHR24136">
    <property type="entry name" value="SOWAH (DROSOPHILA) HOMOLOG"/>
    <property type="match status" value="1"/>
</dbReference>
<evidence type="ECO:0000313" key="7">
    <source>
        <dbReference type="EMBL" id="PRP87944.1"/>
    </source>
</evidence>
<feature type="repeat" description="ANK" evidence="4">
    <location>
        <begin position="37"/>
        <end position="69"/>
    </location>
</feature>
<dbReference type="Pfam" id="PF13920">
    <property type="entry name" value="zf-C3HC4_3"/>
    <property type="match status" value="1"/>
</dbReference>
<dbReference type="SMART" id="SM00248">
    <property type="entry name" value="ANK"/>
    <property type="match status" value="3"/>
</dbReference>
<keyword evidence="5" id="KW-0862">Zinc</keyword>
<keyword evidence="5" id="KW-0479">Metal-binding</keyword>
<dbReference type="GO" id="GO:0004674">
    <property type="term" value="F:protein serine/threonine kinase activity"/>
    <property type="evidence" value="ECO:0007669"/>
    <property type="project" value="UniProtKB-KW"/>
</dbReference>
<dbReference type="EMBL" id="MDYQ01000016">
    <property type="protein sequence ID" value="PRP87944.1"/>
    <property type="molecule type" value="Genomic_DNA"/>
</dbReference>
<dbReference type="Gene3D" id="3.30.40.10">
    <property type="entry name" value="Zinc/RING finger domain, C3HC4 (zinc finger)"/>
    <property type="match status" value="1"/>
</dbReference>
<dbReference type="PANTHER" id="PTHR24136:SF15">
    <property type="entry name" value="ANK_REP_REGION DOMAIN-CONTAINING PROTEIN"/>
    <property type="match status" value="1"/>
</dbReference>
<dbReference type="STRING" id="1890364.A0A2P6NVE5"/>
<reference evidence="7 8" key="1">
    <citation type="journal article" date="2018" name="Genome Biol. Evol.">
        <title>Multiple Roots of Fruiting Body Formation in Amoebozoa.</title>
        <authorList>
            <person name="Hillmann F."/>
            <person name="Forbes G."/>
            <person name="Novohradska S."/>
            <person name="Ferling I."/>
            <person name="Riege K."/>
            <person name="Groth M."/>
            <person name="Westermann M."/>
            <person name="Marz M."/>
            <person name="Spaller T."/>
            <person name="Winckler T."/>
            <person name="Schaap P."/>
            <person name="Glockner G."/>
        </authorList>
    </citation>
    <scope>NUCLEOTIDE SEQUENCE [LARGE SCALE GENOMIC DNA]</scope>
    <source>
        <strain evidence="7 8">Jena</strain>
    </source>
</reference>
<name>A0A2P6NVE5_9EUKA</name>
<dbReference type="SUPFAM" id="SSF48403">
    <property type="entry name" value="Ankyrin repeat"/>
    <property type="match status" value="1"/>
</dbReference>
<feature type="domain" description="RING-type" evidence="6">
    <location>
        <begin position="209"/>
        <end position="244"/>
    </location>
</feature>
<dbReference type="PRINTS" id="PR01415">
    <property type="entry name" value="ANKYRIN"/>
</dbReference>
<comment type="caution">
    <text evidence="7">The sequence shown here is derived from an EMBL/GenBank/DDBJ whole genome shotgun (WGS) entry which is preliminary data.</text>
</comment>
<protein>
    <submittedName>
        <fullName evidence="7">Serine/threonine protein kinase</fullName>
    </submittedName>
</protein>
<keyword evidence="5" id="KW-0863">Zinc-finger</keyword>
<organism evidence="7 8">
    <name type="scientific">Planoprotostelium fungivorum</name>
    <dbReference type="NCBI Taxonomy" id="1890364"/>
    <lineage>
        <taxon>Eukaryota</taxon>
        <taxon>Amoebozoa</taxon>
        <taxon>Evosea</taxon>
        <taxon>Variosea</taxon>
        <taxon>Cavosteliida</taxon>
        <taxon>Cavosteliaceae</taxon>
        <taxon>Planoprotostelium</taxon>
    </lineage>
</organism>
<dbReference type="OrthoDB" id="14809at2759"/>
<dbReference type="SUPFAM" id="SSF57850">
    <property type="entry name" value="RING/U-box"/>
    <property type="match status" value="1"/>
</dbReference>
<dbReference type="PROSITE" id="PS50089">
    <property type="entry name" value="ZF_RING_2"/>
    <property type="match status" value="1"/>
</dbReference>
<sequence length="256" mass="28518">MSATLDSELLTAAREGDIQKLQKVYNRGGRIDSLGPLNRSALHIAALEGRLDVVMFLLENGANKNAQAASGETPLHLATLNGHKNIIEILLDEGADPKITNFNGKTPADYARKRDLKKVYEDFASGNVAEDDGQNGPNVWQQRKNNVDSRLVEEFTSVGYKRADVLDVIFSLRTSDQDPNRSQIMKELEKRKEEVKEEIAVEPMRVDECKVCLERPMDTVLIPCGHICVCHQCSSNMGQCPMCRSVIQTVVKTYKS</sequence>
<keyword evidence="7" id="KW-0418">Kinase</keyword>
<keyword evidence="3 4" id="KW-0040">ANK repeat</keyword>
<dbReference type="GO" id="GO:0045732">
    <property type="term" value="P:positive regulation of protein catabolic process"/>
    <property type="evidence" value="ECO:0007669"/>
    <property type="project" value="TreeGrafter"/>
</dbReference>
<evidence type="ECO:0000256" key="2">
    <source>
        <dbReference type="ARBA" id="ARBA00022737"/>
    </source>
</evidence>
<dbReference type="InterPro" id="IPR013083">
    <property type="entry name" value="Znf_RING/FYVE/PHD"/>
</dbReference>
<evidence type="ECO:0000256" key="5">
    <source>
        <dbReference type="PROSITE-ProRule" id="PRU00175"/>
    </source>
</evidence>